<keyword evidence="1 4" id="KW-0963">Cytoplasm</keyword>
<evidence type="ECO:0000313" key="6">
    <source>
        <dbReference type="Proteomes" id="UP000277811"/>
    </source>
</evidence>
<comment type="similarity">
    <text evidence="4">Belongs to the FliW family.</text>
</comment>
<dbReference type="HAMAP" id="MF_01185">
    <property type="entry name" value="FliW"/>
    <property type="match status" value="1"/>
</dbReference>
<evidence type="ECO:0000256" key="1">
    <source>
        <dbReference type="ARBA" id="ARBA00022490"/>
    </source>
</evidence>
<evidence type="ECO:0000256" key="3">
    <source>
        <dbReference type="ARBA" id="ARBA00022845"/>
    </source>
</evidence>
<keyword evidence="4" id="KW-0143">Chaperone</keyword>
<gene>
    <name evidence="4" type="primary">fliW</name>
    <name evidence="5" type="ORF">LUCI_4728</name>
</gene>
<evidence type="ECO:0000256" key="4">
    <source>
        <dbReference type="HAMAP-Rule" id="MF_01185"/>
    </source>
</evidence>
<dbReference type="InterPro" id="IPR024046">
    <property type="entry name" value="Flagellar_assmbl_FliW_dom_sf"/>
</dbReference>
<name>A0A498RK70_9FIRM</name>
<sequence length="142" mass="15902">MKETVIAGENTGRQSEIITFPYGLIGLEAYRQFIIRAASEESAFWRLQSVEDENFGLVITNPFWFMPDYEFELPDQYAAQMTDTENMHVYVTVAVASDLKDCTVNLLGPIVISADLRTGFQVIAADRGYKAKHKLTELLAGG</sequence>
<dbReference type="GO" id="GO:0005737">
    <property type="term" value="C:cytoplasm"/>
    <property type="evidence" value="ECO:0007669"/>
    <property type="project" value="UniProtKB-SubCell"/>
</dbReference>
<dbReference type="RefSeq" id="WP_122630223.1">
    <property type="nucleotide sequence ID" value="NZ_UPPP01000116.1"/>
</dbReference>
<keyword evidence="5" id="KW-0282">Flagellum</keyword>
<reference evidence="5 6" key="1">
    <citation type="submission" date="2018-06" db="EMBL/GenBank/DDBJ databases">
        <authorList>
            <person name="Strepis N."/>
        </authorList>
    </citation>
    <scope>NUCLEOTIDE SEQUENCE [LARGE SCALE GENOMIC DNA]</scope>
    <source>
        <strain evidence="5">LUCI</strain>
    </source>
</reference>
<dbReference type="GO" id="GO:0044780">
    <property type="term" value="P:bacterial-type flagellum assembly"/>
    <property type="evidence" value="ECO:0007669"/>
    <property type="project" value="UniProtKB-UniRule"/>
</dbReference>
<keyword evidence="5" id="KW-0966">Cell projection</keyword>
<dbReference type="AlphaFoldDB" id="A0A498RK70"/>
<organism evidence="5 6">
    <name type="scientific">Lucifera butyrica</name>
    <dbReference type="NCBI Taxonomy" id="1351585"/>
    <lineage>
        <taxon>Bacteria</taxon>
        <taxon>Bacillati</taxon>
        <taxon>Bacillota</taxon>
        <taxon>Negativicutes</taxon>
        <taxon>Veillonellales</taxon>
        <taxon>Veillonellaceae</taxon>
        <taxon>Lucifera</taxon>
    </lineage>
</organism>
<dbReference type="InterPro" id="IPR003775">
    <property type="entry name" value="Flagellar_assembly_factor_FliW"/>
</dbReference>
<comment type="function">
    <text evidence="4">Acts as an anti-CsrA protein, binds CsrA and prevents it from repressing translation of its target genes, one of which is flagellin. Binds to flagellin and participates in the assembly of the flagellum.</text>
</comment>
<evidence type="ECO:0000256" key="2">
    <source>
        <dbReference type="ARBA" id="ARBA00022795"/>
    </source>
</evidence>
<proteinExistence type="inferred from homology"/>
<keyword evidence="3 4" id="KW-0810">Translation regulation</keyword>
<protein>
    <recommendedName>
        <fullName evidence="4">Flagellar assembly factor FliW</fullName>
    </recommendedName>
</protein>
<comment type="subunit">
    <text evidence="4">Interacts with translational regulator CsrA and flagellin(s).</text>
</comment>
<dbReference type="SUPFAM" id="SSF141457">
    <property type="entry name" value="BH3618-like"/>
    <property type="match status" value="1"/>
</dbReference>
<dbReference type="PANTHER" id="PTHR39190">
    <property type="entry name" value="FLAGELLAR ASSEMBLY FACTOR FLIW"/>
    <property type="match status" value="1"/>
</dbReference>
<comment type="subcellular location">
    <subcellularLocation>
        <location evidence="4">Cytoplasm</location>
    </subcellularLocation>
</comment>
<keyword evidence="6" id="KW-1185">Reference proteome</keyword>
<evidence type="ECO:0000313" key="5">
    <source>
        <dbReference type="EMBL" id="VBB09438.1"/>
    </source>
</evidence>
<dbReference type="PANTHER" id="PTHR39190:SF1">
    <property type="entry name" value="FLAGELLAR ASSEMBLY FACTOR FLIW"/>
    <property type="match status" value="1"/>
</dbReference>
<dbReference type="Proteomes" id="UP000277811">
    <property type="component" value="Unassembled WGS sequence"/>
</dbReference>
<dbReference type="GO" id="GO:0006417">
    <property type="term" value="P:regulation of translation"/>
    <property type="evidence" value="ECO:0007669"/>
    <property type="project" value="UniProtKB-KW"/>
</dbReference>
<dbReference type="OrthoDB" id="9801235at2"/>
<dbReference type="EMBL" id="UPPP01000116">
    <property type="protein sequence ID" value="VBB09438.1"/>
    <property type="molecule type" value="Genomic_DNA"/>
</dbReference>
<keyword evidence="5" id="KW-0969">Cilium</keyword>
<keyword evidence="2 4" id="KW-1005">Bacterial flagellum biogenesis</keyword>
<dbReference type="Gene3D" id="2.30.290.10">
    <property type="entry name" value="BH3618-like"/>
    <property type="match status" value="1"/>
</dbReference>
<accession>A0A498RK70</accession>
<dbReference type="Pfam" id="PF02623">
    <property type="entry name" value="FliW"/>
    <property type="match status" value="1"/>
</dbReference>